<keyword evidence="1" id="KW-0732">Signal</keyword>
<dbReference type="AlphaFoldDB" id="A0A410H4T6"/>
<feature type="domain" description="Amidohydrolase-related" evidence="2">
    <location>
        <begin position="133"/>
        <end position="276"/>
    </location>
</feature>
<dbReference type="KEGG" id="htr:EPV75_09605"/>
<sequence length="282" mass="32246">MTMKAFLRHTLLITSLAALIPTSQANTLPIFDSHSHYSLADSRVLSPAQIISRYDKYNVIGAVISSTPTSKAELLYQHAPKRIIPFLSLYKTKANKPNWMLDLNTLNDIEAQLDAFPYQGIGEFHIFKQDTYSPVLKRIIQIAGERSLMLQIHGDAEIVDRIFEISPNVQVIWAHLGTKPTPDFLASLLKRHPQNLYIDTSVRDGEFFDDRGRLNPEWEGFFIQHQDRLLAAVDTFSTLRWLTVGHTLSKMRRWLSQLPPDVAHKIAYQNALKLFDRPDLTP</sequence>
<dbReference type="SUPFAM" id="SSF51556">
    <property type="entry name" value="Metallo-dependent hydrolases"/>
    <property type="match status" value="1"/>
</dbReference>
<dbReference type="InterPro" id="IPR006680">
    <property type="entry name" value="Amidohydro-rel"/>
</dbReference>
<dbReference type="Gene3D" id="3.20.20.140">
    <property type="entry name" value="Metal-dependent hydrolases"/>
    <property type="match status" value="1"/>
</dbReference>
<evidence type="ECO:0000256" key="1">
    <source>
        <dbReference type="SAM" id="SignalP"/>
    </source>
</evidence>
<dbReference type="InterPro" id="IPR032466">
    <property type="entry name" value="Metal_Hydrolase"/>
</dbReference>
<accession>A0A410H4T6</accession>
<dbReference type="Pfam" id="PF04909">
    <property type="entry name" value="Amidohydro_2"/>
    <property type="match status" value="1"/>
</dbReference>
<dbReference type="GO" id="GO:0016787">
    <property type="term" value="F:hydrolase activity"/>
    <property type="evidence" value="ECO:0007669"/>
    <property type="project" value="UniProtKB-KW"/>
</dbReference>
<feature type="signal peptide" evidence="1">
    <location>
        <begin position="1"/>
        <end position="25"/>
    </location>
</feature>
<name>A0A410H4T6_9GAMM</name>
<proteinExistence type="predicted"/>
<dbReference type="Proteomes" id="UP000285478">
    <property type="component" value="Chromosome"/>
</dbReference>
<feature type="chain" id="PRO_5019050074" evidence="1">
    <location>
        <begin position="26"/>
        <end position="282"/>
    </location>
</feature>
<evidence type="ECO:0000313" key="4">
    <source>
        <dbReference type="Proteomes" id="UP000285478"/>
    </source>
</evidence>
<evidence type="ECO:0000259" key="2">
    <source>
        <dbReference type="Pfam" id="PF04909"/>
    </source>
</evidence>
<reference evidence="3 4" key="1">
    <citation type="journal article" date="2018" name="Environ. Microbiol.">
        <title>Genomes of ubiquitous marine and hypersaline Hydrogenovibrio, Thiomicrorhabdus and Thiomicrospira spp. encode a diversity of mechanisms to sustain chemolithoautotrophy in heterogeneous environments.</title>
        <authorList>
            <person name="Scott K.M."/>
            <person name="Williams J."/>
            <person name="Porter C.M.B."/>
            <person name="Russel S."/>
            <person name="Harmer T.L."/>
            <person name="Paul J.H."/>
            <person name="Antonen K.M."/>
            <person name="Bridges M.K."/>
            <person name="Camper G.J."/>
            <person name="Campla C.K."/>
            <person name="Casella L.G."/>
            <person name="Chase E."/>
            <person name="Conrad J.W."/>
            <person name="Cruz M.C."/>
            <person name="Dunlap D.S."/>
            <person name="Duran L."/>
            <person name="Fahsbender E.M."/>
            <person name="Goldsmith D.B."/>
            <person name="Keeley R.F."/>
            <person name="Kondoff M.R."/>
            <person name="Kussy B.I."/>
            <person name="Lane M.K."/>
            <person name="Lawler S."/>
            <person name="Leigh B.A."/>
            <person name="Lewis C."/>
            <person name="Lostal L.M."/>
            <person name="Marking D."/>
            <person name="Mancera P.A."/>
            <person name="McClenthan E.C."/>
            <person name="McIntyre E.A."/>
            <person name="Mine J.A."/>
            <person name="Modi S."/>
            <person name="Moore B.D."/>
            <person name="Morgan W.A."/>
            <person name="Nelson K.M."/>
            <person name="Nguyen K.N."/>
            <person name="Ogburn N."/>
            <person name="Parrino D.G."/>
            <person name="Pedapudi A.D."/>
            <person name="Pelham R.P."/>
            <person name="Preece A.M."/>
            <person name="Rampersad E.A."/>
            <person name="Richardson J.C."/>
            <person name="Rodgers C.M."/>
            <person name="Schaffer B.L."/>
            <person name="Sheridan N.E."/>
            <person name="Solone M.R."/>
            <person name="Staley Z.R."/>
            <person name="Tabuchi M."/>
            <person name="Waide R.J."/>
            <person name="Wanjugi P.W."/>
            <person name="Young S."/>
            <person name="Clum A."/>
            <person name="Daum C."/>
            <person name="Huntemann M."/>
            <person name="Ivanova N."/>
            <person name="Kyrpides N."/>
            <person name="Mikhailova N."/>
            <person name="Palaniappan K."/>
            <person name="Pillay M."/>
            <person name="Reddy T.B.K."/>
            <person name="Shapiro N."/>
            <person name="Stamatis D."/>
            <person name="Varghese N."/>
            <person name="Woyke T."/>
            <person name="Boden R."/>
            <person name="Freyermuth S.K."/>
            <person name="Kerfeld C.A."/>
        </authorList>
    </citation>
    <scope>NUCLEOTIDE SEQUENCE [LARGE SCALE GENOMIC DNA]</scope>
    <source>
        <strain evidence="3 4">JR-2</strain>
    </source>
</reference>
<organism evidence="3 4">
    <name type="scientific">Hydrogenovibrio thermophilus</name>
    <dbReference type="NCBI Taxonomy" id="265883"/>
    <lineage>
        <taxon>Bacteria</taxon>
        <taxon>Pseudomonadati</taxon>
        <taxon>Pseudomonadota</taxon>
        <taxon>Gammaproteobacteria</taxon>
        <taxon>Thiotrichales</taxon>
        <taxon>Piscirickettsiaceae</taxon>
        <taxon>Hydrogenovibrio</taxon>
    </lineage>
</organism>
<protein>
    <submittedName>
        <fullName evidence="3">Amidohydrolase</fullName>
    </submittedName>
</protein>
<keyword evidence="3" id="KW-0378">Hydrolase</keyword>
<evidence type="ECO:0000313" key="3">
    <source>
        <dbReference type="EMBL" id="QAB15906.1"/>
    </source>
</evidence>
<dbReference type="EMBL" id="CP035033">
    <property type="protein sequence ID" value="QAB15906.1"/>
    <property type="molecule type" value="Genomic_DNA"/>
</dbReference>
<keyword evidence="4" id="KW-1185">Reference proteome</keyword>
<gene>
    <name evidence="3" type="ORF">EPV75_09605</name>
</gene>